<proteinExistence type="predicted"/>
<reference evidence="2" key="1">
    <citation type="submission" date="2015-07" db="EMBL/GenBank/DDBJ databases">
        <authorList>
            <person name="Teixeira M.M."/>
            <person name="Souza R.C."/>
            <person name="Almeida L.G."/>
            <person name="Vicente V.A."/>
            <person name="de Hoog S."/>
            <person name="Bocca A.L."/>
            <person name="de Almeida S.R."/>
            <person name="Vasconcelos A.T."/>
            <person name="Felipe M.S."/>
        </authorList>
    </citation>
    <scope>NUCLEOTIDE SEQUENCE [LARGE SCALE GENOMIC DNA]</scope>
    <source>
        <strain evidence="2">KSF</strain>
    </source>
</reference>
<dbReference type="AlphaFoldDB" id="A0A1C1C7I3"/>
<sequence>MAAAAAMQVCKQSGAGAEVAWGLGIAAERGTAERVAAATIADLERECMSNISKELVGAERSFTNASLKAAMLQCLGWRKEKLHKPSCDPRYVVAIFDAQGSYQPPLCRETISRG</sequence>
<evidence type="ECO:0000313" key="2">
    <source>
        <dbReference type="Proteomes" id="UP000094526"/>
    </source>
</evidence>
<organism evidence="1 2">
    <name type="scientific">Cladophialophora carrionii</name>
    <dbReference type="NCBI Taxonomy" id="86049"/>
    <lineage>
        <taxon>Eukaryota</taxon>
        <taxon>Fungi</taxon>
        <taxon>Dikarya</taxon>
        <taxon>Ascomycota</taxon>
        <taxon>Pezizomycotina</taxon>
        <taxon>Eurotiomycetes</taxon>
        <taxon>Chaetothyriomycetidae</taxon>
        <taxon>Chaetothyriales</taxon>
        <taxon>Herpotrichiellaceae</taxon>
        <taxon>Cladophialophora</taxon>
    </lineage>
</organism>
<name>A0A1C1C7I3_9EURO</name>
<evidence type="ECO:0000313" key="1">
    <source>
        <dbReference type="EMBL" id="OCT44437.1"/>
    </source>
</evidence>
<dbReference type="VEuPathDB" id="FungiDB:CLCR_06436"/>
<dbReference type="EMBL" id="LGRB01000020">
    <property type="protein sequence ID" value="OCT44437.1"/>
    <property type="molecule type" value="Genomic_DNA"/>
</dbReference>
<comment type="caution">
    <text evidence="1">The sequence shown here is derived from an EMBL/GenBank/DDBJ whole genome shotgun (WGS) entry which is preliminary data.</text>
</comment>
<protein>
    <submittedName>
        <fullName evidence="1">Uncharacterized protein</fullName>
    </submittedName>
</protein>
<accession>A0A1C1C7I3</accession>
<gene>
    <name evidence="1" type="ORF">CLCR_06436</name>
</gene>
<keyword evidence="2" id="KW-1185">Reference proteome</keyword>
<dbReference type="Proteomes" id="UP000094526">
    <property type="component" value="Unassembled WGS sequence"/>
</dbReference>